<dbReference type="PANTHER" id="PTHR46828:SF4">
    <property type="entry name" value="ENDO-1,4-BETA-XYLANASE"/>
    <property type="match status" value="1"/>
</dbReference>
<evidence type="ECO:0000256" key="3">
    <source>
        <dbReference type="ARBA" id="ARBA00007792"/>
    </source>
</evidence>
<evidence type="ECO:0000313" key="15">
    <source>
        <dbReference type="Proteomes" id="UP000815677"/>
    </source>
</evidence>
<comment type="catalytic activity">
    <reaction evidence="1 11 12">
        <text>Endohydrolysis of (1-&gt;4)-beta-D-xylosidic linkages in xylans.</text>
        <dbReference type="EC" id="3.2.1.8"/>
    </reaction>
</comment>
<keyword evidence="6" id="KW-0732">Signal</keyword>
<dbReference type="EC" id="3.2.1.8" evidence="4 11"/>
<dbReference type="Pfam" id="PF00457">
    <property type="entry name" value="Glyco_hydro_11"/>
    <property type="match status" value="1"/>
</dbReference>
<dbReference type="EMBL" id="DF849841">
    <property type="protein sequence ID" value="GAT59293.1"/>
    <property type="molecule type" value="Genomic_DNA"/>
</dbReference>
<dbReference type="InterPro" id="IPR033123">
    <property type="entry name" value="GH11_dom"/>
</dbReference>
<evidence type="ECO:0000256" key="2">
    <source>
        <dbReference type="ARBA" id="ARBA00004851"/>
    </source>
</evidence>
<dbReference type="Gene3D" id="2.60.120.180">
    <property type="match status" value="1"/>
</dbReference>
<feature type="active site" description="Proton donor" evidence="11">
    <location>
        <position position="275"/>
    </location>
</feature>
<evidence type="ECO:0000256" key="7">
    <source>
        <dbReference type="ARBA" id="ARBA00022801"/>
    </source>
</evidence>
<dbReference type="PROSITE" id="PS51761">
    <property type="entry name" value="GH11_3"/>
    <property type="match status" value="1"/>
</dbReference>
<dbReference type="InterPro" id="IPR013319">
    <property type="entry name" value="GH11/12"/>
</dbReference>
<dbReference type="SUPFAM" id="SSF49899">
    <property type="entry name" value="Concanavalin A-like lectins/glucanases"/>
    <property type="match status" value="1"/>
</dbReference>
<evidence type="ECO:0000256" key="9">
    <source>
        <dbReference type="ARBA" id="ARBA00023295"/>
    </source>
</evidence>
<evidence type="ECO:0000256" key="4">
    <source>
        <dbReference type="ARBA" id="ARBA00012590"/>
    </source>
</evidence>
<dbReference type="PRINTS" id="PR00911">
    <property type="entry name" value="GLHYDRLASE11"/>
</dbReference>
<evidence type="ECO:0000256" key="6">
    <source>
        <dbReference type="ARBA" id="ARBA00022729"/>
    </source>
</evidence>
<evidence type="ECO:0000256" key="5">
    <source>
        <dbReference type="ARBA" id="ARBA00022651"/>
    </source>
</evidence>
<keyword evidence="5 11" id="KW-0858">Xylan degradation</keyword>
<sequence length="288" mass="30939">MTRPTQAERSRKTDILPTASCALDDGSAGAPRGRPMFAVHSMRRCRFQNFASPPPRNMGFSSSLLSLLTLAVAGASVNALLLPVNTTQALVPRTVEQPGEGTFDGFFWSSFVTSGFDVIFTNINGGQYETQWSGSGDFVTGQGWNPGSATRSITFSASWEPNPSSAAILSVYGWSTNPLVEYYVNEEANNFNLGTINSGTNFKGSFTSDGSVYNVYEHEQVNQPSIQGTATFQQYLSVRQSPRTSGTVTFANHVAAWKSFGMNLGTLNYQIVAVEGLSSSGQATVTIS</sequence>
<dbReference type="InterPro" id="IPR013320">
    <property type="entry name" value="ConA-like_dom_sf"/>
</dbReference>
<comment type="pathway">
    <text evidence="2 11 12">Glycan degradation; xylan degradation.</text>
</comment>
<evidence type="ECO:0000256" key="10">
    <source>
        <dbReference type="ARBA" id="ARBA00023326"/>
    </source>
</evidence>
<keyword evidence="10 11" id="KW-0624">Polysaccharide degradation</keyword>
<keyword evidence="8 11" id="KW-0119">Carbohydrate metabolism</keyword>
<evidence type="ECO:0000256" key="12">
    <source>
        <dbReference type="RuleBase" id="RU362015"/>
    </source>
</evidence>
<evidence type="ECO:0000256" key="1">
    <source>
        <dbReference type="ARBA" id="ARBA00000681"/>
    </source>
</evidence>
<accession>A0ABQ0M7G4</accession>
<name>A0ABQ0M7G4_MYCCL</name>
<reference evidence="14" key="1">
    <citation type="submission" date="2014-09" db="EMBL/GenBank/DDBJ databases">
        <title>Genome sequence of the luminous mushroom Mycena chlorophos for searching fungal bioluminescence genes.</title>
        <authorList>
            <person name="Tanaka Y."/>
            <person name="Kasuga D."/>
            <person name="Oba Y."/>
            <person name="Hase S."/>
            <person name="Sato K."/>
            <person name="Oba Y."/>
            <person name="Sakakibara Y."/>
        </authorList>
    </citation>
    <scope>NUCLEOTIDE SEQUENCE</scope>
</reference>
<evidence type="ECO:0000256" key="8">
    <source>
        <dbReference type="ARBA" id="ARBA00023277"/>
    </source>
</evidence>
<evidence type="ECO:0000259" key="13">
    <source>
        <dbReference type="PROSITE" id="PS51761"/>
    </source>
</evidence>
<dbReference type="PANTHER" id="PTHR46828">
    <property type="entry name" value="ENDO-1,4-BETA-XYLANASE A-RELATED"/>
    <property type="match status" value="1"/>
</dbReference>
<dbReference type="InterPro" id="IPR001137">
    <property type="entry name" value="Glyco_hydro_11"/>
</dbReference>
<feature type="active site" description="Nucleophile" evidence="11">
    <location>
        <position position="181"/>
    </location>
</feature>
<dbReference type="Proteomes" id="UP000815677">
    <property type="component" value="Unassembled WGS sequence"/>
</dbReference>
<keyword evidence="9 11" id="KW-0326">Glycosidase</keyword>
<comment type="similarity">
    <text evidence="3 11 12">Belongs to the glycosyl hydrolase 11 (cellulase G) family.</text>
</comment>
<gene>
    <name evidence="14" type="ORF">MCHLO_15610</name>
</gene>
<organism evidence="14 15">
    <name type="scientific">Mycena chlorophos</name>
    <name type="common">Agaric fungus</name>
    <name type="synonym">Agaricus chlorophos</name>
    <dbReference type="NCBI Taxonomy" id="658473"/>
    <lineage>
        <taxon>Eukaryota</taxon>
        <taxon>Fungi</taxon>
        <taxon>Dikarya</taxon>
        <taxon>Basidiomycota</taxon>
        <taxon>Agaricomycotina</taxon>
        <taxon>Agaricomycetes</taxon>
        <taxon>Agaricomycetidae</taxon>
        <taxon>Agaricales</taxon>
        <taxon>Marasmiineae</taxon>
        <taxon>Mycenaceae</taxon>
        <taxon>Mycena</taxon>
    </lineage>
</organism>
<evidence type="ECO:0000256" key="11">
    <source>
        <dbReference type="PROSITE-ProRule" id="PRU01097"/>
    </source>
</evidence>
<protein>
    <recommendedName>
        <fullName evidence="4 11">Endo-1,4-beta-xylanase</fullName>
        <ecNumber evidence="4 11">3.2.1.8</ecNumber>
    </recommendedName>
</protein>
<feature type="domain" description="GH11" evidence="13">
    <location>
        <begin position="94"/>
        <end position="288"/>
    </location>
</feature>
<proteinExistence type="inferred from homology"/>
<keyword evidence="15" id="KW-1185">Reference proteome</keyword>
<evidence type="ECO:0000313" key="14">
    <source>
        <dbReference type="EMBL" id="GAT59293.1"/>
    </source>
</evidence>
<keyword evidence="7 11" id="KW-0378">Hydrolase</keyword>